<dbReference type="EMBL" id="CADCTJ010001250">
    <property type="protein sequence ID" value="CAA9290524.1"/>
    <property type="molecule type" value="Genomic_DNA"/>
</dbReference>
<proteinExistence type="predicted"/>
<accession>A0A6J4JXZ6</accession>
<dbReference type="GO" id="GO:0006355">
    <property type="term" value="P:regulation of DNA-templated transcription"/>
    <property type="evidence" value="ECO:0007669"/>
    <property type="project" value="InterPro"/>
</dbReference>
<evidence type="ECO:0000313" key="1">
    <source>
        <dbReference type="EMBL" id="CAA9290524.1"/>
    </source>
</evidence>
<evidence type="ECO:0008006" key="2">
    <source>
        <dbReference type="Google" id="ProtNLM"/>
    </source>
</evidence>
<dbReference type="AlphaFoldDB" id="A0A6J4JXZ6"/>
<dbReference type="Gene3D" id="1.10.1220.10">
    <property type="entry name" value="Met repressor-like"/>
    <property type="match status" value="1"/>
</dbReference>
<name>A0A6J4JXZ6_9BACT</name>
<reference evidence="1" key="1">
    <citation type="submission" date="2020-02" db="EMBL/GenBank/DDBJ databases">
        <authorList>
            <person name="Meier V. D."/>
        </authorList>
    </citation>
    <scope>NUCLEOTIDE SEQUENCE</scope>
    <source>
        <strain evidence="1">AVDCRST_MAG95</strain>
    </source>
</reference>
<organism evidence="1">
    <name type="scientific">uncultured Adhaeribacter sp</name>
    <dbReference type="NCBI Taxonomy" id="448109"/>
    <lineage>
        <taxon>Bacteria</taxon>
        <taxon>Pseudomonadati</taxon>
        <taxon>Bacteroidota</taxon>
        <taxon>Cytophagia</taxon>
        <taxon>Cytophagales</taxon>
        <taxon>Hymenobacteraceae</taxon>
        <taxon>Adhaeribacter</taxon>
        <taxon>environmental samples</taxon>
    </lineage>
</organism>
<protein>
    <recommendedName>
        <fullName evidence="2">Programmed cell death antitoxin YdcD</fullName>
    </recommendedName>
</protein>
<gene>
    <name evidence="1" type="ORF">AVDCRST_MAG95-3971</name>
</gene>
<sequence length="81" mass="9387">MKQISMKNLSLKLEDNIFQETENILAKVNKNRNRYINEALEFYNKLQKRKLLAKQLGEESKLVAGESLSVLVEFEALEDEG</sequence>
<dbReference type="InterPro" id="IPR013321">
    <property type="entry name" value="Arc_rbn_hlx_hlx"/>
</dbReference>